<reference evidence="1" key="1">
    <citation type="journal article" date="2015" name="Nature">
        <title>Complex archaea that bridge the gap between prokaryotes and eukaryotes.</title>
        <authorList>
            <person name="Spang A."/>
            <person name="Saw J.H."/>
            <person name="Jorgensen S.L."/>
            <person name="Zaremba-Niedzwiedzka K."/>
            <person name="Martijn J."/>
            <person name="Lind A.E."/>
            <person name="van Eijk R."/>
            <person name="Schleper C."/>
            <person name="Guy L."/>
            <person name="Ettema T.J."/>
        </authorList>
    </citation>
    <scope>NUCLEOTIDE SEQUENCE</scope>
</reference>
<sequence length="46" mass="5569">MTPEEFKERLEKAEKELIGKYPDKNGIGFFIGDMYELFEEWEKEHS</sequence>
<accession>A0A0F9H1T2</accession>
<organism evidence="1">
    <name type="scientific">marine sediment metagenome</name>
    <dbReference type="NCBI Taxonomy" id="412755"/>
    <lineage>
        <taxon>unclassified sequences</taxon>
        <taxon>metagenomes</taxon>
        <taxon>ecological metagenomes</taxon>
    </lineage>
</organism>
<gene>
    <name evidence="1" type="ORF">LCGC14_2116790</name>
</gene>
<evidence type="ECO:0000313" key="1">
    <source>
        <dbReference type="EMBL" id="KKL69252.1"/>
    </source>
</evidence>
<proteinExistence type="predicted"/>
<name>A0A0F9H1T2_9ZZZZ</name>
<comment type="caution">
    <text evidence="1">The sequence shown here is derived from an EMBL/GenBank/DDBJ whole genome shotgun (WGS) entry which is preliminary data.</text>
</comment>
<dbReference type="AlphaFoldDB" id="A0A0F9H1T2"/>
<dbReference type="EMBL" id="LAZR01026273">
    <property type="protein sequence ID" value="KKL69252.1"/>
    <property type="molecule type" value="Genomic_DNA"/>
</dbReference>
<protein>
    <submittedName>
        <fullName evidence="1">Uncharacterized protein</fullName>
    </submittedName>
</protein>